<dbReference type="AlphaFoldDB" id="A0A844F9G0"/>
<evidence type="ECO:0000313" key="4">
    <source>
        <dbReference type="EMBL" id="MSS40587.1"/>
    </source>
</evidence>
<dbReference type="InterPro" id="IPR013154">
    <property type="entry name" value="ADH-like_N"/>
</dbReference>
<feature type="domain" description="Alcohol dehydrogenase-like N-terminal" evidence="3">
    <location>
        <begin position="25"/>
        <end position="127"/>
    </location>
</feature>
<reference evidence="4 5" key="1">
    <citation type="submission" date="2019-08" db="EMBL/GenBank/DDBJ databases">
        <title>In-depth cultivation of the pig gut microbiome towards novel bacterial diversity and tailored functional studies.</title>
        <authorList>
            <person name="Wylensek D."/>
            <person name="Hitch T.C.A."/>
            <person name="Clavel T."/>
        </authorList>
    </citation>
    <scope>NUCLEOTIDE SEQUENCE [LARGE SCALE GENOMIC DNA]</scope>
    <source>
        <strain evidence="4 5">BL-389-WT-3D</strain>
    </source>
</reference>
<dbReference type="PANTHER" id="PTHR43401:SF2">
    <property type="entry name" value="L-THREONINE 3-DEHYDROGENASE"/>
    <property type="match status" value="1"/>
</dbReference>
<evidence type="ECO:0000259" key="3">
    <source>
        <dbReference type="Pfam" id="PF08240"/>
    </source>
</evidence>
<dbReference type="InterPro" id="IPR036291">
    <property type="entry name" value="NAD(P)-bd_dom_sf"/>
</dbReference>
<feature type="domain" description="Alcohol dehydrogenase-like C-terminal" evidence="2">
    <location>
        <begin position="176"/>
        <end position="304"/>
    </location>
</feature>
<dbReference type="InterPro" id="IPR013149">
    <property type="entry name" value="ADH-like_C"/>
</dbReference>
<evidence type="ECO:0000313" key="5">
    <source>
        <dbReference type="Proteomes" id="UP000462363"/>
    </source>
</evidence>
<dbReference type="GO" id="GO:0016491">
    <property type="term" value="F:oxidoreductase activity"/>
    <property type="evidence" value="ECO:0007669"/>
    <property type="project" value="UniProtKB-KW"/>
</dbReference>
<sequence length="347" mass="37872">MKAALMYGPNDIRIEETEKPKCPQDGLIIKIMSVGLCGSDIRNLTTDSRKGNYPFIYGHEIVGYVDEIGPDQTKYKVGDRLFLFPGTYCMECDECISGHSENCSNKEVSSLAGTGGFAQYVAVKGEKIRRGGIYEIPEDVSFDAASLGEPLTSVFACLENVKVGYPDTLVIIGAGPIGCFMAQLAKFRGAQKVIMLDLNDSRLEMAKKFGVDITVNSSKKDPIEAVKKLTDGKGADKVISATPVNATQTQSIHMVKKGGLVVFFGGVPKGSMTELDCNLIHYNNIWIKGHFGASYSQSKRAFQLAISPTFPTEKFITHILPLDKINEGITLTRTGEAIKVVLHPWDE</sequence>
<accession>A0A844F9G0</accession>
<dbReference type="Gene3D" id="3.40.50.720">
    <property type="entry name" value="NAD(P)-binding Rossmann-like Domain"/>
    <property type="match status" value="1"/>
</dbReference>
<dbReference type="Pfam" id="PF08240">
    <property type="entry name" value="ADH_N"/>
    <property type="match status" value="1"/>
</dbReference>
<dbReference type="Proteomes" id="UP000462363">
    <property type="component" value="Unassembled WGS sequence"/>
</dbReference>
<dbReference type="EMBL" id="VUMB01000017">
    <property type="protein sequence ID" value="MSS40587.1"/>
    <property type="molecule type" value="Genomic_DNA"/>
</dbReference>
<gene>
    <name evidence="4" type="ORF">FYJ37_09520</name>
</gene>
<protein>
    <submittedName>
        <fullName evidence="4">Zinc-binding dehydrogenase</fullName>
    </submittedName>
</protein>
<dbReference type="InterPro" id="IPR011032">
    <property type="entry name" value="GroES-like_sf"/>
</dbReference>
<comment type="caution">
    <text evidence="4">The sequence shown here is derived from an EMBL/GenBank/DDBJ whole genome shotgun (WGS) entry which is preliminary data.</text>
</comment>
<name>A0A844F9G0_CLOSV</name>
<dbReference type="SUPFAM" id="SSF51735">
    <property type="entry name" value="NAD(P)-binding Rossmann-fold domains"/>
    <property type="match status" value="1"/>
</dbReference>
<dbReference type="SUPFAM" id="SSF50129">
    <property type="entry name" value="GroES-like"/>
    <property type="match status" value="1"/>
</dbReference>
<proteinExistence type="predicted"/>
<dbReference type="InterPro" id="IPR050129">
    <property type="entry name" value="Zn_alcohol_dh"/>
</dbReference>
<evidence type="ECO:0000259" key="2">
    <source>
        <dbReference type="Pfam" id="PF00107"/>
    </source>
</evidence>
<dbReference type="PANTHER" id="PTHR43401">
    <property type="entry name" value="L-THREONINE 3-DEHYDROGENASE"/>
    <property type="match status" value="1"/>
</dbReference>
<evidence type="ECO:0000256" key="1">
    <source>
        <dbReference type="ARBA" id="ARBA00023002"/>
    </source>
</evidence>
<organism evidence="4 5">
    <name type="scientific">Clostridium scindens (strain JCM 10418 / VPI 12708)</name>
    <dbReference type="NCBI Taxonomy" id="29347"/>
    <lineage>
        <taxon>Bacteria</taxon>
        <taxon>Bacillati</taxon>
        <taxon>Bacillota</taxon>
        <taxon>Clostridia</taxon>
        <taxon>Lachnospirales</taxon>
        <taxon>Lachnospiraceae</taxon>
    </lineage>
</organism>
<dbReference type="Pfam" id="PF00107">
    <property type="entry name" value="ADH_zinc_N"/>
    <property type="match status" value="1"/>
</dbReference>
<dbReference type="Gene3D" id="3.90.180.10">
    <property type="entry name" value="Medium-chain alcohol dehydrogenases, catalytic domain"/>
    <property type="match status" value="1"/>
</dbReference>
<keyword evidence="1" id="KW-0560">Oxidoreductase</keyword>